<reference evidence="7" key="2">
    <citation type="submission" date="2022-03" db="EMBL/GenBank/DDBJ databases">
        <title>Draft title - Genomic analysis of global carrot germplasm unveils the trajectory of domestication and the origin of high carotenoid orange carrot.</title>
        <authorList>
            <person name="Iorizzo M."/>
            <person name="Ellison S."/>
            <person name="Senalik D."/>
            <person name="Macko-Podgorni A."/>
            <person name="Grzebelus D."/>
            <person name="Bostan H."/>
            <person name="Rolling W."/>
            <person name="Curaba J."/>
            <person name="Simon P."/>
        </authorList>
    </citation>
    <scope>NUCLEOTIDE SEQUENCE</scope>
    <source>
        <tissue evidence="7">Leaf</tissue>
    </source>
</reference>
<dbReference type="Gene3D" id="2.40.330.10">
    <property type="entry name" value="DNA-binding pseudobarrel domain"/>
    <property type="match status" value="1"/>
</dbReference>
<evidence type="ECO:0000256" key="5">
    <source>
        <dbReference type="ARBA" id="ARBA00023242"/>
    </source>
</evidence>
<dbReference type="GO" id="GO:0003677">
    <property type="term" value="F:DNA binding"/>
    <property type="evidence" value="ECO:0007669"/>
    <property type="project" value="UniProtKB-KW"/>
</dbReference>
<keyword evidence="3" id="KW-0238">DNA-binding</keyword>
<protein>
    <recommendedName>
        <fullName evidence="9">TF-B3 domain-containing protein</fullName>
    </recommendedName>
</protein>
<dbReference type="InterPro" id="IPR015300">
    <property type="entry name" value="DNA-bd_pseudobarrel_sf"/>
</dbReference>
<proteinExistence type="predicted"/>
<evidence type="ECO:0000256" key="1">
    <source>
        <dbReference type="ARBA" id="ARBA00004123"/>
    </source>
</evidence>
<keyword evidence="2" id="KW-0805">Transcription regulation</keyword>
<reference evidence="6" key="1">
    <citation type="journal article" date="2016" name="Nat. Genet.">
        <title>A high-quality carrot genome assembly provides new insights into carotenoid accumulation and asterid genome evolution.</title>
        <authorList>
            <person name="Iorizzo M."/>
            <person name="Ellison S."/>
            <person name="Senalik D."/>
            <person name="Zeng P."/>
            <person name="Satapoomin P."/>
            <person name="Huang J."/>
            <person name="Bowman M."/>
            <person name="Iovene M."/>
            <person name="Sanseverino W."/>
            <person name="Cavagnaro P."/>
            <person name="Yildiz M."/>
            <person name="Macko-Podgorni A."/>
            <person name="Moranska E."/>
            <person name="Grzebelus E."/>
            <person name="Grzebelus D."/>
            <person name="Ashrafi H."/>
            <person name="Zheng Z."/>
            <person name="Cheng S."/>
            <person name="Spooner D."/>
            <person name="Van Deynze A."/>
            <person name="Simon P."/>
        </authorList>
    </citation>
    <scope>NUCLEOTIDE SEQUENCE [LARGE SCALE GENOMIC DNA]</scope>
    <source>
        <tissue evidence="6">Leaf</tissue>
    </source>
</reference>
<accession>A0A162ALA9</accession>
<dbReference type="CDD" id="cd10017">
    <property type="entry name" value="B3_DNA"/>
    <property type="match status" value="1"/>
</dbReference>
<comment type="subcellular location">
    <subcellularLocation>
        <location evidence="1">Nucleus</location>
    </subcellularLocation>
</comment>
<dbReference type="EMBL" id="CP093345">
    <property type="protein sequence ID" value="WOG93757.1"/>
    <property type="molecule type" value="Genomic_DNA"/>
</dbReference>
<evidence type="ECO:0000256" key="3">
    <source>
        <dbReference type="ARBA" id="ARBA00023125"/>
    </source>
</evidence>
<keyword evidence="5" id="KW-0539">Nucleus</keyword>
<dbReference type="GO" id="GO:0005634">
    <property type="term" value="C:nucleus"/>
    <property type="evidence" value="ECO:0007669"/>
    <property type="project" value="UniProtKB-SubCell"/>
</dbReference>
<evidence type="ECO:0000256" key="4">
    <source>
        <dbReference type="ARBA" id="ARBA00023163"/>
    </source>
</evidence>
<dbReference type="Gramene" id="KZN02783">
    <property type="protein sequence ID" value="KZN02783"/>
    <property type="gene ID" value="DCAR_011539"/>
</dbReference>
<organism evidence="6">
    <name type="scientific">Daucus carota subsp. sativus</name>
    <name type="common">Carrot</name>
    <dbReference type="NCBI Taxonomy" id="79200"/>
    <lineage>
        <taxon>Eukaryota</taxon>
        <taxon>Viridiplantae</taxon>
        <taxon>Streptophyta</taxon>
        <taxon>Embryophyta</taxon>
        <taxon>Tracheophyta</taxon>
        <taxon>Spermatophyta</taxon>
        <taxon>Magnoliopsida</taxon>
        <taxon>eudicotyledons</taxon>
        <taxon>Gunneridae</taxon>
        <taxon>Pentapetalae</taxon>
        <taxon>asterids</taxon>
        <taxon>campanulids</taxon>
        <taxon>Apiales</taxon>
        <taxon>Apiaceae</taxon>
        <taxon>Apioideae</taxon>
        <taxon>Scandiceae</taxon>
        <taxon>Daucinae</taxon>
        <taxon>Daucus</taxon>
        <taxon>Daucus sect. Daucus</taxon>
    </lineage>
</organism>
<evidence type="ECO:0000313" key="7">
    <source>
        <dbReference type="EMBL" id="WOG93757.1"/>
    </source>
</evidence>
<evidence type="ECO:0000256" key="2">
    <source>
        <dbReference type="ARBA" id="ARBA00023015"/>
    </source>
</evidence>
<gene>
    <name evidence="6" type="ORF">DCAR_011539</name>
    <name evidence="7" type="ORF">DCAR_0313044</name>
</gene>
<name>A0A162ALA9_DAUCS</name>
<keyword evidence="8" id="KW-1185">Reference proteome</keyword>
<sequence>MVVKKVTETMDITPKFVKFLRESELVDNELETVDEVVVPLPFTSGSGKAIPPTMGYILNNGTRFLDTVMRHECKPASLFRLSKLYLREVQVLVFNYNGEHTFKINIIDLSMNKGLQSAETGEDGLTDFWGKNEIIRVFKGKRCWTLAIKKRDDYKRPTIHDGWIEIKDALKLEVEDVCVFSMKEKNIRQFIVQVIKRM</sequence>
<dbReference type="EMBL" id="LNRQ01000003">
    <property type="protein sequence ID" value="KZN02783.1"/>
    <property type="molecule type" value="Genomic_DNA"/>
</dbReference>
<evidence type="ECO:0000313" key="8">
    <source>
        <dbReference type="Proteomes" id="UP000077755"/>
    </source>
</evidence>
<dbReference type="Proteomes" id="UP000077755">
    <property type="component" value="Chromosome 3"/>
</dbReference>
<dbReference type="InterPro" id="IPR003340">
    <property type="entry name" value="B3_DNA-bd"/>
</dbReference>
<keyword evidence="4" id="KW-0804">Transcription</keyword>
<evidence type="ECO:0000313" key="6">
    <source>
        <dbReference type="EMBL" id="KZN02783.1"/>
    </source>
</evidence>
<dbReference type="AlphaFoldDB" id="A0A162ALA9"/>
<dbReference type="SUPFAM" id="SSF101936">
    <property type="entry name" value="DNA-binding pseudobarrel domain"/>
    <property type="match status" value="1"/>
</dbReference>
<evidence type="ECO:0008006" key="9">
    <source>
        <dbReference type="Google" id="ProtNLM"/>
    </source>
</evidence>